<dbReference type="InterPro" id="IPR002589">
    <property type="entry name" value="Macro_dom"/>
</dbReference>
<dbReference type="PANTHER" id="PTHR11106:SF111">
    <property type="entry name" value="MACRO DOMAIN-CONTAINING PROTEIN"/>
    <property type="match status" value="1"/>
</dbReference>
<dbReference type="GeneID" id="42802191"/>
<evidence type="ECO:0000259" key="1">
    <source>
        <dbReference type="PROSITE" id="PS51154"/>
    </source>
</evidence>
<dbReference type="SUPFAM" id="SSF52949">
    <property type="entry name" value="Macro domain-like"/>
    <property type="match status" value="1"/>
</dbReference>
<dbReference type="Gene3D" id="3.40.220.10">
    <property type="entry name" value="Leucine Aminopeptidase, subunit E, domain 1"/>
    <property type="match status" value="1"/>
</dbReference>
<name>A0A650CJK5_SULOH</name>
<evidence type="ECO:0000313" key="4">
    <source>
        <dbReference type="Proteomes" id="UP000427373"/>
    </source>
</evidence>
<dbReference type="PROSITE" id="PS51154">
    <property type="entry name" value="MACRO"/>
    <property type="match status" value="1"/>
</dbReference>
<dbReference type="EMBL" id="CP045484">
    <property type="protein sequence ID" value="QGR18010.1"/>
    <property type="molecule type" value="Genomic_DNA"/>
</dbReference>
<dbReference type="OrthoDB" id="15450at2157"/>
<reference evidence="2 5" key="2">
    <citation type="submission" date="2020-08" db="EMBL/GenBank/DDBJ databases">
        <title>Genomic Encyclopedia of Type Strains, Phase IV (KMG-IV): sequencing the most valuable type-strain genomes for metagenomic binning, comparative biology and taxonomic classification.</title>
        <authorList>
            <person name="Goeker M."/>
        </authorList>
    </citation>
    <scope>NUCLEOTIDE SEQUENCE [LARGE SCALE GENOMIC DNA]</scope>
    <source>
        <strain evidence="2 5">DSM 12421</strain>
    </source>
</reference>
<dbReference type="AlphaFoldDB" id="A0A650CJK5"/>
<evidence type="ECO:0000313" key="2">
    <source>
        <dbReference type="EMBL" id="MBB5255025.1"/>
    </source>
</evidence>
<reference evidence="3 4" key="1">
    <citation type="submission" date="2019-10" db="EMBL/GenBank/DDBJ databases">
        <title>Genome Sequences from Six Type Strain Members of the Archaeal Family Sulfolobaceae: Acidianus ambivalens, Acidianus infernus, Metallosphaera prunae, Stygiolobus azoricus, Sulfolobus metallicus, and Sulfurisphaera ohwakuensis.</title>
        <authorList>
            <person name="Counts J.A."/>
            <person name="Kelly R.M."/>
        </authorList>
    </citation>
    <scope>NUCLEOTIDE SEQUENCE [LARGE SCALE GENOMIC DNA]</scope>
    <source>
        <strain evidence="3 4">TA-1</strain>
    </source>
</reference>
<dbReference type="KEGG" id="soh:D1869_13060"/>
<dbReference type="NCBIfam" id="NF001667">
    <property type="entry name" value="PRK00431.2-3"/>
    <property type="match status" value="1"/>
</dbReference>
<evidence type="ECO:0000313" key="5">
    <source>
        <dbReference type="Proteomes" id="UP000582213"/>
    </source>
</evidence>
<protein>
    <submittedName>
        <fullName evidence="3">ADP-ribose-binding protein</fullName>
    </submittedName>
    <submittedName>
        <fullName evidence="2">O-acetyl-ADP-ribose deacetylase (Regulator of RNase III)</fullName>
    </submittedName>
</protein>
<dbReference type="PANTHER" id="PTHR11106">
    <property type="entry name" value="GANGLIOSIDE INDUCED DIFFERENTIATION ASSOCIATED PROTEIN 2-RELATED"/>
    <property type="match status" value="1"/>
</dbReference>
<gene>
    <name evidence="3" type="ORF">D1869_13060</name>
    <name evidence="2" type="ORF">HNQ62_002800</name>
</gene>
<dbReference type="InterPro" id="IPR043472">
    <property type="entry name" value="Macro_dom-like"/>
</dbReference>
<evidence type="ECO:0000313" key="3">
    <source>
        <dbReference type="EMBL" id="QGR18010.1"/>
    </source>
</evidence>
<sequence>MIVKIIKGDITEVEAEAIVNAANSYLEHGGGVARAIVEKGGYIIQKESREYVRKYGPVPTDGVAVTSAGKLKAKYVIHAVGPRYGIEGEEKLEEAIRNALRKAEELKLSSIALPAISTGIYGYPYEICAEKMVKVIKEEYTNFKYLNTIIVSLYSEEAYNIFVEIFKRELAKEKSITLKMSP</sequence>
<dbReference type="Pfam" id="PF01661">
    <property type="entry name" value="Macro"/>
    <property type="match status" value="1"/>
</dbReference>
<organism evidence="3 4">
    <name type="scientific">Sulfurisphaera ohwakuensis</name>
    <dbReference type="NCBI Taxonomy" id="69656"/>
    <lineage>
        <taxon>Archaea</taxon>
        <taxon>Thermoproteota</taxon>
        <taxon>Thermoprotei</taxon>
        <taxon>Sulfolobales</taxon>
        <taxon>Sulfolobaceae</taxon>
        <taxon>Sulfurisphaera</taxon>
    </lineage>
</organism>
<keyword evidence="4" id="KW-1185">Reference proteome</keyword>
<proteinExistence type="predicted"/>
<feature type="domain" description="Macro" evidence="1">
    <location>
        <begin position="1"/>
        <end position="170"/>
    </location>
</feature>
<dbReference type="RefSeq" id="WP_156015476.1">
    <property type="nucleotide sequence ID" value="NZ_CP045484.1"/>
</dbReference>
<dbReference type="SMART" id="SM00506">
    <property type="entry name" value="A1pp"/>
    <property type="match status" value="1"/>
</dbReference>
<dbReference type="Proteomes" id="UP000582213">
    <property type="component" value="Unassembled WGS sequence"/>
</dbReference>
<accession>A0A650CJK5</accession>
<dbReference type="Proteomes" id="UP000427373">
    <property type="component" value="Chromosome"/>
</dbReference>
<dbReference type="EMBL" id="JACHFY010000037">
    <property type="protein sequence ID" value="MBB5255025.1"/>
    <property type="molecule type" value="Genomic_DNA"/>
</dbReference>
<dbReference type="CDD" id="cd02907">
    <property type="entry name" value="Macro_Af1521_BAL-like"/>
    <property type="match status" value="1"/>
</dbReference>